<reference evidence="2" key="1">
    <citation type="submission" date="2014-09" db="EMBL/GenBank/DDBJ databases">
        <authorList>
            <person name="Magalhaes I.L.F."/>
            <person name="Oliveira U."/>
            <person name="Santos F.R."/>
            <person name="Vidigal T.H.D.A."/>
            <person name="Brescovit A.D."/>
            <person name="Santos A.J."/>
        </authorList>
    </citation>
    <scope>NUCLEOTIDE SEQUENCE</scope>
    <source>
        <tissue evidence="2">Shoot tissue taken approximately 20 cm above the soil surface</tissue>
    </source>
</reference>
<keyword evidence="1" id="KW-1133">Transmembrane helix</keyword>
<protein>
    <submittedName>
        <fullName evidence="2">Uncharacterized protein</fullName>
    </submittedName>
</protein>
<evidence type="ECO:0000313" key="2">
    <source>
        <dbReference type="EMBL" id="JAE15954.1"/>
    </source>
</evidence>
<keyword evidence="1" id="KW-0472">Membrane</keyword>
<reference evidence="2" key="2">
    <citation type="journal article" date="2015" name="Data Brief">
        <title>Shoot transcriptome of the giant reed, Arundo donax.</title>
        <authorList>
            <person name="Barrero R.A."/>
            <person name="Guerrero F.D."/>
            <person name="Moolhuijzen P."/>
            <person name="Goolsby J.A."/>
            <person name="Tidwell J."/>
            <person name="Bellgard S.E."/>
            <person name="Bellgard M.I."/>
        </authorList>
    </citation>
    <scope>NUCLEOTIDE SEQUENCE</scope>
    <source>
        <tissue evidence="2">Shoot tissue taken approximately 20 cm above the soil surface</tissue>
    </source>
</reference>
<keyword evidence="1" id="KW-0812">Transmembrane</keyword>
<accession>A0A0A9FXJ1</accession>
<sequence length="46" mass="5351">MLYCALPLIIREFLSGLLPTVIFSSYFYLCLGDARLRTLTCWKEYG</sequence>
<organism evidence="2">
    <name type="scientific">Arundo donax</name>
    <name type="common">Giant reed</name>
    <name type="synonym">Donax arundinaceus</name>
    <dbReference type="NCBI Taxonomy" id="35708"/>
    <lineage>
        <taxon>Eukaryota</taxon>
        <taxon>Viridiplantae</taxon>
        <taxon>Streptophyta</taxon>
        <taxon>Embryophyta</taxon>
        <taxon>Tracheophyta</taxon>
        <taxon>Spermatophyta</taxon>
        <taxon>Magnoliopsida</taxon>
        <taxon>Liliopsida</taxon>
        <taxon>Poales</taxon>
        <taxon>Poaceae</taxon>
        <taxon>PACMAD clade</taxon>
        <taxon>Arundinoideae</taxon>
        <taxon>Arundineae</taxon>
        <taxon>Arundo</taxon>
    </lineage>
</organism>
<proteinExistence type="predicted"/>
<evidence type="ECO:0000256" key="1">
    <source>
        <dbReference type="SAM" id="Phobius"/>
    </source>
</evidence>
<name>A0A0A9FXJ1_ARUDO</name>
<dbReference type="EMBL" id="GBRH01181942">
    <property type="protein sequence ID" value="JAE15954.1"/>
    <property type="molecule type" value="Transcribed_RNA"/>
</dbReference>
<dbReference type="AlphaFoldDB" id="A0A0A9FXJ1"/>
<feature type="transmembrane region" description="Helical" evidence="1">
    <location>
        <begin position="6"/>
        <end position="29"/>
    </location>
</feature>